<dbReference type="CDD" id="cd04465">
    <property type="entry name" value="S1_RPS1_repeat_ec2_hs2"/>
    <property type="match status" value="1"/>
</dbReference>
<feature type="compositionally biased region" description="Basic and acidic residues" evidence="4">
    <location>
        <begin position="9"/>
        <end position="24"/>
    </location>
</feature>
<evidence type="ECO:0000256" key="1">
    <source>
        <dbReference type="ARBA" id="ARBA00006767"/>
    </source>
</evidence>
<comment type="similarity">
    <text evidence="1">Belongs to the bacterial ribosomal protein bS1 family.</text>
</comment>
<evidence type="ECO:0000256" key="2">
    <source>
        <dbReference type="ARBA" id="ARBA00022980"/>
    </source>
</evidence>
<evidence type="ECO:0000256" key="3">
    <source>
        <dbReference type="ARBA" id="ARBA00023274"/>
    </source>
</evidence>
<dbReference type="GO" id="GO:0003735">
    <property type="term" value="F:structural constituent of ribosome"/>
    <property type="evidence" value="ECO:0007669"/>
    <property type="project" value="TreeGrafter"/>
</dbReference>
<evidence type="ECO:0000256" key="4">
    <source>
        <dbReference type="SAM" id="MobiDB-lite"/>
    </source>
</evidence>
<sequence length="408" mass="45156">MKGVNDKGAQNDKKIKGQKNDVKKPLQVLHISKKDSEKEKEANFDDNQKLSNGITKDINATKPQIIEAPLNEDKENHSANINLENKSYQELAKPVNFKDEDQEFIIERKVDEFDFDENAFLEALNENEPIGTTGETIKGKIIALESDGLYVDIGGKAPGFMPKKECGLGVITNFKEKFPIGLEMEVLVIKEQNADGMVTISSRALILRQSWEKVENSAKNGELIQVSINGFNRGGLTCDVDGLRGFIPRSQLEDGQDYQSLVNKTLKVAFLEVNPESRKLVLSEKKALLVSKFSGLKLGQLIEGEVLGIKPYGFFVDLGGASGLLHQSSITNGSIRNLREIFEEGELIKALITEIDLERGRIGLNTALLENSPGELIVDKGKVMLEASERALKAKALFDKKNLQNDSQ</sequence>
<dbReference type="PROSITE" id="PS50126">
    <property type="entry name" value="S1"/>
    <property type="match status" value="3"/>
</dbReference>
<dbReference type="AlphaFoldDB" id="A2BVJ2"/>
<evidence type="ECO:0000259" key="5">
    <source>
        <dbReference type="PROSITE" id="PS50126"/>
    </source>
</evidence>
<dbReference type="GO" id="GO:0003729">
    <property type="term" value="F:mRNA binding"/>
    <property type="evidence" value="ECO:0007669"/>
    <property type="project" value="TreeGrafter"/>
</dbReference>
<dbReference type="PANTHER" id="PTHR10724">
    <property type="entry name" value="30S RIBOSOMAL PROTEIN S1"/>
    <property type="match status" value="1"/>
</dbReference>
<keyword evidence="2 6" id="KW-0689">Ribosomal protein</keyword>
<keyword evidence="3" id="KW-0687">Ribonucleoprotein</keyword>
<proteinExistence type="inferred from homology"/>
<dbReference type="RefSeq" id="WP_011819910.1">
    <property type="nucleotide sequence ID" value="NC_008817.1"/>
</dbReference>
<dbReference type="eggNOG" id="COG0539">
    <property type="taxonomic scope" value="Bacteria"/>
</dbReference>
<evidence type="ECO:0000313" key="7">
    <source>
        <dbReference type="Proteomes" id="UP000001589"/>
    </source>
</evidence>
<feature type="compositionally biased region" description="Basic and acidic residues" evidence="4">
    <location>
        <begin position="32"/>
        <end position="48"/>
    </location>
</feature>
<accession>A2BVJ2</accession>
<dbReference type="Proteomes" id="UP000001589">
    <property type="component" value="Chromosome"/>
</dbReference>
<dbReference type="PRINTS" id="PR00681">
    <property type="entry name" value="RIBOSOMALS1"/>
</dbReference>
<name>A2BVJ2_PROM5</name>
<dbReference type="Gene3D" id="2.40.50.140">
    <property type="entry name" value="Nucleic acid-binding proteins"/>
    <property type="match status" value="3"/>
</dbReference>
<dbReference type="SMART" id="SM00316">
    <property type="entry name" value="S1"/>
    <property type="match status" value="3"/>
</dbReference>
<dbReference type="InterPro" id="IPR012340">
    <property type="entry name" value="NA-bd_OB-fold"/>
</dbReference>
<dbReference type="Pfam" id="PF00575">
    <property type="entry name" value="S1"/>
    <property type="match status" value="3"/>
</dbReference>
<dbReference type="SUPFAM" id="SSF50249">
    <property type="entry name" value="Nucleic acid-binding proteins"/>
    <property type="match status" value="3"/>
</dbReference>
<feature type="region of interest" description="Disordered" evidence="4">
    <location>
        <begin position="1"/>
        <end position="56"/>
    </location>
</feature>
<gene>
    <name evidence="6" type="primary">rps1b</name>
    <name evidence="6" type="ordered locus">P9515_05941</name>
</gene>
<dbReference type="GeneID" id="60201567"/>
<dbReference type="KEGG" id="pmc:P9515_05941"/>
<dbReference type="GO" id="GO:1990904">
    <property type="term" value="C:ribonucleoprotein complex"/>
    <property type="evidence" value="ECO:0007669"/>
    <property type="project" value="UniProtKB-KW"/>
</dbReference>
<dbReference type="InterPro" id="IPR003029">
    <property type="entry name" value="S1_domain"/>
</dbReference>
<dbReference type="STRING" id="167542.P9515_05941"/>
<dbReference type="GO" id="GO:0006412">
    <property type="term" value="P:translation"/>
    <property type="evidence" value="ECO:0007669"/>
    <property type="project" value="TreeGrafter"/>
</dbReference>
<dbReference type="HOGENOM" id="CLU_015805_0_0_3"/>
<organism evidence="6 7">
    <name type="scientific">Prochlorococcus marinus (strain MIT 9515)</name>
    <dbReference type="NCBI Taxonomy" id="167542"/>
    <lineage>
        <taxon>Bacteria</taxon>
        <taxon>Bacillati</taxon>
        <taxon>Cyanobacteriota</taxon>
        <taxon>Cyanophyceae</taxon>
        <taxon>Synechococcales</taxon>
        <taxon>Prochlorococcaceae</taxon>
        <taxon>Prochlorococcus</taxon>
    </lineage>
</organism>
<dbReference type="InterPro" id="IPR035104">
    <property type="entry name" value="Ribosomal_protein_S1-like"/>
</dbReference>
<feature type="domain" description="S1 motif" evidence="5">
    <location>
        <begin position="221"/>
        <end position="285"/>
    </location>
</feature>
<feature type="domain" description="S1 motif" evidence="5">
    <location>
        <begin position="299"/>
        <end position="367"/>
    </location>
</feature>
<dbReference type="InterPro" id="IPR050437">
    <property type="entry name" value="Ribos_protein_bS1-like"/>
</dbReference>
<reference evidence="6 7" key="1">
    <citation type="journal article" date="2007" name="PLoS Genet.">
        <title>Patterns and implications of gene gain and loss in the evolution of Prochlorococcus.</title>
        <authorList>
            <person name="Kettler G.C."/>
            <person name="Martiny A.C."/>
            <person name="Huang K."/>
            <person name="Zucker J."/>
            <person name="Coleman M.L."/>
            <person name="Rodrigue S."/>
            <person name="Chen F."/>
            <person name="Lapidus A."/>
            <person name="Ferriera S."/>
            <person name="Johnson J."/>
            <person name="Steglich C."/>
            <person name="Church G.M."/>
            <person name="Richardson P."/>
            <person name="Chisholm S.W."/>
        </authorList>
    </citation>
    <scope>NUCLEOTIDE SEQUENCE [LARGE SCALE GENOMIC DNA]</scope>
    <source>
        <strain evidence="6 7">MIT 9515</strain>
    </source>
</reference>
<dbReference type="EMBL" id="CP000552">
    <property type="protein sequence ID" value="ABM71803.1"/>
    <property type="molecule type" value="Genomic_DNA"/>
</dbReference>
<feature type="domain" description="S1 motif" evidence="5">
    <location>
        <begin position="134"/>
        <end position="203"/>
    </location>
</feature>
<protein>
    <submittedName>
        <fullName evidence="6">30S ribosomal protein S1 protein B, putative Nbp1</fullName>
    </submittedName>
</protein>
<evidence type="ECO:0000313" key="6">
    <source>
        <dbReference type="EMBL" id="ABM71803.1"/>
    </source>
</evidence>
<dbReference type="GO" id="GO:0005840">
    <property type="term" value="C:ribosome"/>
    <property type="evidence" value="ECO:0007669"/>
    <property type="project" value="UniProtKB-KW"/>
</dbReference>
<dbReference type="PANTHER" id="PTHR10724:SF7">
    <property type="entry name" value="SMALL RIBOSOMAL SUBUNIT PROTEIN BS1C"/>
    <property type="match status" value="1"/>
</dbReference>
<dbReference type="OrthoDB" id="9804077at2"/>